<reference evidence="1 2" key="1">
    <citation type="submission" date="2020-03" db="EMBL/GenBank/DDBJ databases">
        <title>Genome sequence of strain Massilia sp. TW-1.</title>
        <authorList>
            <person name="Chaudhary D.K."/>
        </authorList>
    </citation>
    <scope>NUCLEOTIDE SEQUENCE [LARGE SCALE GENOMIC DNA]</scope>
    <source>
        <strain evidence="1 2">TW-1</strain>
    </source>
</reference>
<evidence type="ECO:0000313" key="1">
    <source>
        <dbReference type="EMBL" id="NIA57793.1"/>
    </source>
</evidence>
<dbReference type="Proteomes" id="UP000716322">
    <property type="component" value="Unassembled WGS sequence"/>
</dbReference>
<comment type="caution">
    <text evidence="1">The sequence shown here is derived from an EMBL/GenBank/DDBJ whole genome shotgun (WGS) entry which is preliminary data.</text>
</comment>
<gene>
    <name evidence="1" type="ORF">HAV22_29625</name>
</gene>
<accession>A0ABX0PN42</accession>
<evidence type="ECO:0008006" key="3">
    <source>
        <dbReference type="Google" id="ProtNLM"/>
    </source>
</evidence>
<dbReference type="EMBL" id="JAAQOM010000028">
    <property type="protein sequence ID" value="NIA57793.1"/>
    <property type="molecule type" value="Genomic_DNA"/>
</dbReference>
<sequence>MNLRQELTPPSVDERLVARLAELATALDGNPSETLRAEFNKLADTDVPMLLFQGVYESEEHANFVRRVLREQRIKPVPDVTREELVEIVRRAMRPDKAGLHEAYMAIFDCNVPRPRASNLIFWPADYDHSSGTWGGGKPMSDYDPSPEQIVDWAFDTTALHR</sequence>
<keyword evidence="2" id="KW-1185">Reference proteome</keyword>
<dbReference type="RefSeq" id="WP_166865052.1">
    <property type="nucleotide sequence ID" value="NZ_JAAQOM010000028.1"/>
</dbReference>
<evidence type="ECO:0000313" key="2">
    <source>
        <dbReference type="Proteomes" id="UP000716322"/>
    </source>
</evidence>
<organism evidence="1 2">
    <name type="scientific">Telluria antibiotica</name>
    <dbReference type="NCBI Taxonomy" id="2717319"/>
    <lineage>
        <taxon>Bacteria</taxon>
        <taxon>Pseudomonadati</taxon>
        <taxon>Pseudomonadota</taxon>
        <taxon>Betaproteobacteria</taxon>
        <taxon>Burkholderiales</taxon>
        <taxon>Oxalobacteraceae</taxon>
        <taxon>Telluria group</taxon>
        <taxon>Telluria</taxon>
    </lineage>
</organism>
<name>A0ABX0PN42_9BURK</name>
<proteinExistence type="predicted"/>
<protein>
    <recommendedName>
        <fullName evidence="3">Gluconate 2-dehydrogenase subunit 3 family protein</fullName>
    </recommendedName>
</protein>